<dbReference type="EMBL" id="CP154795">
    <property type="protein sequence ID" value="XAN06091.1"/>
    <property type="molecule type" value="Genomic_DNA"/>
</dbReference>
<dbReference type="InterPro" id="IPR050266">
    <property type="entry name" value="AB_hydrolase_sf"/>
</dbReference>
<dbReference type="Proteomes" id="UP001442841">
    <property type="component" value="Chromosome"/>
</dbReference>
<dbReference type="Gene3D" id="3.40.50.1820">
    <property type="entry name" value="alpha/beta hydrolase"/>
    <property type="match status" value="1"/>
</dbReference>
<dbReference type="GO" id="GO:0016787">
    <property type="term" value="F:hydrolase activity"/>
    <property type="evidence" value="ECO:0007669"/>
    <property type="project" value="UniProtKB-KW"/>
</dbReference>
<dbReference type="InterPro" id="IPR029058">
    <property type="entry name" value="AB_hydrolase_fold"/>
</dbReference>
<dbReference type="PRINTS" id="PR00111">
    <property type="entry name" value="ABHYDROLASE"/>
</dbReference>
<dbReference type="SUPFAM" id="SSF53474">
    <property type="entry name" value="alpha/beta-Hydrolases"/>
    <property type="match status" value="1"/>
</dbReference>
<dbReference type="PANTHER" id="PTHR43798">
    <property type="entry name" value="MONOACYLGLYCEROL LIPASE"/>
    <property type="match status" value="1"/>
</dbReference>
<dbReference type="PANTHER" id="PTHR43798:SF31">
    <property type="entry name" value="AB HYDROLASE SUPERFAMILY PROTEIN YCLE"/>
    <property type="match status" value="1"/>
</dbReference>
<evidence type="ECO:0000259" key="2">
    <source>
        <dbReference type="Pfam" id="PF00561"/>
    </source>
</evidence>
<organism evidence="3 4">
    <name type="scientific">Ammonicoccus fulvus</name>
    <dbReference type="NCBI Taxonomy" id="3138240"/>
    <lineage>
        <taxon>Bacteria</taxon>
        <taxon>Bacillati</taxon>
        <taxon>Actinomycetota</taxon>
        <taxon>Actinomycetes</taxon>
        <taxon>Propionibacteriales</taxon>
        <taxon>Propionibacteriaceae</taxon>
        <taxon>Ammonicoccus</taxon>
    </lineage>
</organism>
<evidence type="ECO:0000256" key="1">
    <source>
        <dbReference type="ARBA" id="ARBA00022801"/>
    </source>
</evidence>
<proteinExistence type="predicted"/>
<keyword evidence="4" id="KW-1185">Reference proteome</keyword>
<evidence type="ECO:0000313" key="3">
    <source>
        <dbReference type="EMBL" id="XAN06091.1"/>
    </source>
</evidence>
<sequence length="278" mass="30118">MSETQPSAAAELTAASTSRTVEIGGSRLHYHDAGEGPVLLCIHGGAPGAYGWGNFGDNVAALAEHFRVLVVDLPGYGQSEAIDLSAGRYSPMANRFIEMLDALGIDKAHVVGLATGGAVASLMAIRYADRVERLVLVSSAGGLPLFSVMPSEGQKHIQGYFKGEGPSPERMRKYLEVMLYDQSLLTDELVDDRYQASLVGAPAEAGPMEQVWSELHRIKAPTLVIWGRDNRVQGYDNALFMLNRIPDVEVHIFGKTGLLVPFERAERFNGLVREFCAG</sequence>
<keyword evidence="1 3" id="KW-0378">Hydrolase</keyword>
<gene>
    <name evidence="3" type="ORF">AADG42_01785</name>
</gene>
<name>A0ABZ3FJB7_9ACTN</name>
<dbReference type="InterPro" id="IPR000073">
    <property type="entry name" value="AB_hydrolase_1"/>
</dbReference>
<evidence type="ECO:0000313" key="4">
    <source>
        <dbReference type="Proteomes" id="UP001442841"/>
    </source>
</evidence>
<reference evidence="3 4" key="1">
    <citation type="submission" date="2024-04" db="EMBL/GenBank/DDBJ databases">
        <title>Isolation of an actinomycete strain from pig manure.</title>
        <authorList>
            <person name="Gong T."/>
            <person name="Yu Z."/>
            <person name="An M."/>
            <person name="Wei C."/>
            <person name="Yang W."/>
            <person name="Liu L."/>
        </authorList>
    </citation>
    <scope>NUCLEOTIDE SEQUENCE [LARGE SCALE GENOMIC DNA]</scope>
    <source>
        <strain evidence="3 4">ZF39</strain>
    </source>
</reference>
<accession>A0ABZ3FJB7</accession>
<dbReference type="RefSeq" id="WP_425307530.1">
    <property type="nucleotide sequence ID" value="NZ_CP154795.1"/>
</dbReference>
<feature type="domain" description="AB hydrolase-1" evidence="2">
    <location>
        <begin position="37"/>
        <end position="262"/>
    </location>
</feature>
<dbReference type="Pfam" id="PF00561">
    <property type="entry name" value="Abhydrolase_1"/>
    <property type="match status" value="1"/>
</dbReference>
<protein>
    <submittedName>
        <fullName evidence="3">Alpha/beta fold hydrolase</fullName>
    </submittedName>
</protein>